<protein>
    <submittedName>
        <fullName evidence="1">Uncharacterized protein</fullName>
    </submittedName>
</protein>
<dbReference type="AlphaFoldDB" id="A0A439CPB8"/>
<keyword evidence="2" id="KW-1185">Reference proteome</keyword>
<dbReference type="EMBL" id="RYZI01000653">
    <property type="protein sequence ID" value="RWA03997.1"/>
    <property type="molecule type" value="Genomic_DNA"/>
</dbReference>
<evidence type="ECO:0000313" key="1">
    <source>
        <dbReference type="EMBL" id="RWA03997.1"/>
    </source>
</evidence>
<accession>A0A439CPB8</accession>
<gene>
    <name evidence="1" type="ORF">EKO27_g11106</name>
</gene>
<evidence type="ECO:0000313" key="2">
    <source>
        <dbReference type="Proteomes" id="UP000286045"/>
    </source>
</evidence>
<sequence>MTGYPTLAGLPPPYHIDNSQRGSGPTITEPIGLSPWQKRWNMEWLNDAYIPYMRHNDLLMERHSNRDGAYLRMLASDIKRIWGRWRKHKENAKTWQMVVVMEEHGETPRWKGEMKLTFRDGFLGDYVNSTNQATWINFPSAQDIKWYLVRSADGLEWLQGGQKAQSWAPNLSPESCIPFVMVNGHAVRDCRPHNAHELADGNVFDNFMRSCPHCGQRS</sequence>
<comment type="caution">
    <text evidence="1">The sequence shown here is derived from an EMBL/GenBank/DDBJ whole genome shotgun (WGS) entry which is preliminary data.</text>
</comment>
<dbReference type="Proteomes" id="UP000286045">
    <property type="component" value="Unassembled WGS sequence"/>
</dbReference>
<reference evidence="1 2" key="1">
    <citation type="submission" date="2018-12" db="EMBL/GenBank/DDBJ databases">
        <title>Draft genome sequence of Xylaria grammica IHI A82.</title>
        <authorList>
            <person name="Buettner E."/>
            <person name="Kellner H."/>
        </authorList>
    </citation>
    <scope>NUCLEOTIDE SEQUENCE [LARGE SCALE GENOMIC DNA]</scope>
    <source>
        <strain evidence="1 2">IHI A82</strain>
    </source>
</reference>
<organism evidence="1 2">
    <name type="scientific">Xylaria grammica</name>
    <dbReference type="NCBI Taxonomy" id="363999"/>
    <lineage>
        <taxon>Eukaryota</taxon>
        <taxon>Fungi</taxon>
        <taxon>Dikarya</taxon>
        <taxon>Ascomycota</taxon>
        <taxon>Pezizomycotina</taxon>
        <taxon>Sordariomycetes</taxon>
        <taxon>Xylariomycetidae</taxon>
        <taxon>Xylariales</taxon>
        <taxon>Xylariaceae</taxon>
        <taxon>Xylaria</taxon>
    </lineage>
</organism>
<name>A0A439CPB8_9PEZI</name>
<proteinExistence type="predicted"/>